<dbReference type="EMBL" id="JAGIOF010000001">
    <property type="protein sequence ID" value="MBP2385637.1"/>
    <property type="molecule type" value="Genomic_DNA"/>
</dbReference>
<feature type="transmembrane region" description="Helical" evidence="2">
    <location>
        <begin position="336"/>
        <end position="360"/>
    </location>
</feature>
<organism evidence="4 5">
    <name type="scientific">Paeniglutamicibacter kerguelensis</name>
    <dbReference type="NCBI Taxonomy" id="254788"/>
    <lineage>
        <taxon>Bacteria</taxon>
        <taxon>Bacillati</taxon>
        <taxon>Actinomycetota</taxon>
        <taxon>Actinomycetes</taxon>
        <taxon>Micrococcales</taxon>
        <taxon>Micrococcaceae</taxon>
        <taxon>Paeniglutamicibacter</taxon>
    </lineage>
</organism>
<feature type="transmembrane region" description="Helical" evidence="2">
    <location>
        <begin position="38"/>
        <end position="54"/>
    </location>
</feature>
<accession>A0ABS4XAY3</accession>
<feature type="transmembrane region" description="Helical" evidence="2">
    <location>
        <begin position="108"/>
        <end position="125"/>
    </location>
</feature>
<evidence type="ECO:0000259" key="3">
    <source>
        <dbReference type="Pfam" id="PF07786"/>
    </source>
</evidence>
<evidence type="ECO:0000313" key="4">
    <source>
        <dbReference type="EMBL" id="MBP2385637.1"/>
    </source>
</evidence>
<dbReference type="PANTHER" id="PTHR30590">
    <property type="entry name" value="INNER MEMBRANE PROTEIN"/>
    <property type="match status" value="1"/>
</dbReference>
<keyword evidence="2" id="KW-1133">Transmembrane helix</keyword>
<keyword evidence="2" id="KW-0812">Transmembrane</keyword>
<feature type="region of interest" description="Disordered" evidence="1">
    <location>
        <begin position="410"/>
        <end position="445"/>
    </location>
</feature>
<evidence type="ECO:0000313" key="5">
    <source>
        <dbReference type="Proteomes" id="UP001296993"/>
    </source>
</evidence>
<dbReference type="PANTHER" id="PTHR30590:SF3">
    <property type="entry name" value="HYPOTHETICAL MEMBRANE SPANNING PROTEIN"/>
    <property type="match status" value="1"/>
</dbReference>
<dbReference type="Proteomes" id="UP001296993">
    <property type="component" value="Unassembled WGS sequence"/>
</dbReference>
<feature type="transmembrane region" description="Helical" evidence="2">
    <location>
        <begin position="312"/>
        <end position="329"/>
    </location>
</feature>
<evidence type="ECO:0000256" key="1">
    <source>
        <dbReference type="SAM" id="MobiDB-lite"/>
    </source>
</evidence>
<feature type="transmembrane region" description="Helical" evidence="2">
    <location>
        <begin position="131"/>
        <end position="148"/>
    </location>
</feature>
<feature type="compositionally biased region" description="Low complexity" evidence="1">
    <location>
        <begin position="9"/>
        <end position="29"/>
    </location>
</feature>
<sequence>MMSVARQNPESATETTATPTVETPVAPSPTRRAMGVDVARAVALIGMVAVHVFPEEHVDGAMSWPFAVFAGRASALFAVLAGVSIAFVEKRSRGQLHGRTLAADRAALVVRGLLILLIGLLLGHLETPIETIIPYFGILFILAVPFYGHSSRFLLIAAPIFAILGPVLRHLLNGNIPEQQPDPEADYTLVTAARQPVLFIIDMLVTGFYPAILWMAYLCVGMVIGRQVLTSRKVALKLVGWGAGLAISTWALSKILLGPAGGMQRLIEATPSLSTEEIAEQLAYGPESIFIPNTTWWWMAVVSPYSDTPLNILHNLGAAVAAIGVILLLTRSGSKVFSPFAAVGTMTLTLYSAHCIVIMLEVLDEERPVVSLWVQIISFMLFAMVWRSAIGKGPLEGIISDASEWIRNRVRTPRKRRPRDSSATEPPTPGTINLKAPLQRRDGTP</sequence>
<keyword evidence="2" id="KW-0472">Membrane</keyword>
<feature type="domain" description="Heparan-alpha-glucosaminide N-acetyltransferase catalytic" evidence="3">
    <location>
        <begin position="32"/>
        <end position="239"/>
    </location>
</feature>
<dbReference type="InterPro" id="IPR012429">
    <property type="entry name" value="HGSNAT_cat"/>
</dbReference>
<keyword evidence="5" id="KW-1185">Reference proteome</keyword>
<dbReference type="Pfam" id="PF07786">
    <property type="entry name" value="HGSNAT_cat"/>
    <property type="match status" value="1"/>
</dbReference>
<feature type="transmembrane region" description="Helical" evidence="2">
    <location>
        <begin position="197"/>
        <end position="224"/>
    </location>
</feature>
<feature type="transmembrane region" description="Helical" evidence="2">
    <location>
        <begin position="153"/>
        <end position="172"/>
    </location>
</feature>
<dbReference type="InterPro" id="IPR052529">
    <property type="entry name" value="Bact_Transport_Assoc"/>
</dbReference>
<evidence type="ECO:0000256" key="2">
    <source>
        <dbReference type="SAM" id="Phobius"/>
    </source>
</evidence>
<feature type="transmembrane region" description="Helical" evidence="2">
    <location>
        <begin position="236"/>
        <end position="257"/>
    </location>
</feature>
<comment type="caution">
    <text evidence="4">The sequence shown here is derived from an EMBL/GenBank/DDBJ whole genome shotgun (WGS) entry which is preliminary data.</text>
</comment>
<protein>
    <submittedName>
        <fullName evidence="4">Membrane protein</fullName>
    </submittedName>
</protein>
<proteinExistence type="predicted"/>
<reference evidence="4 5" key="1">
    <citation type="submission" date="2021-03" db="EMBL/GenBank/DDBJ databases">
        <title>Sequencing the genomes of 1000 actinobacteria strains.</title>
        <authorList>
            <person name="Klenk H.-P."/>
        </authorList>
    </citation>
    <scope>NUCLEOTIDE SEQUENCE [LARGE SCALE GENOMIC DNA]</scope>
    <source>
        <strain evidence="4 5">DSM 15797</strain>
    </source>
</reference>
<feature type="region of interest" description="Disordered" evidence="1">
    <location>
        <begin position="1"/>
        <end position="29"/>
    </location>
</feature>
<feature type="transmembrane region" description="Helical" evidence="2">
    <location>
        <begin position="66"/>
        <end position="88"/>
    </location>
</feature>
<feature type="transmembrane region" description="Helical" evidence="2">
    <location>
        <begin position="372"/>
        <end position="390"/>
    </location>
</feature>
<gene>
    <name evidence="4" type="ORF">JOF47_001148</name>
</gene>
<name>A0ABS4XAY3_9MICC</name>